<evidence type="ECO:0000259" key="7">
    <source>
        <dbReference type="Pfam" id="PF04932"/>
    </source>
</evidence>
<feature type="transmembrane region" description="Helical" evidence="6">
    <location>
        <begin position="423"/>
        <end position="441"/>
    </location>
</feature>
<evidence type="ECO:0000259" key="8">
    <source>
        <dbReference type="Pfam" id="PF11846"/>
    </source>
</evidence>
<dbReference type="AlphaFoldDB" id="A0A1J4QEG0"/>
<feature type="transmembrane region" description="Helical" evidence="6">
    <location>
        <begin position="7"/>
        <end position="26"/>
    </location>
</feature>
<evidence type="ECO:0000259" key="9">
    <source>
        <dbReference type="Pfam" id="PF15864"/>
    </source>
</evidence>
<feature type="region of interest" description="Disordered" evidence="5">
    <location>
        <begin position="563"/>
        <end position="583"/>
    </location>
</feature>
<keyword evidence="3 6" id="KW-1133">Transmembrane helix</keyword>
<evidence type="ECO:0000313" key="10">
    <source>
        <dbReference type="EMBL" id="OIN10268.1"/>
    </source>
</evidence>
<feature type="compositionally biased region" description="Polar residues" evidence="5">
    <location>
        <begin position="563"/>
        <end position="572"/>
    </location>
</feature>
<keyword evidence="4 6" id="KW-0472">Membrane</keyword>
<feature type="transmembrane region" description="Helical" evidence="6">
    <location>
        <begin position="94"/>
        <end position="112"/>
    </location>
</feature>
<gene>
    <name evidence="10" type="ORF">BFR47_13485</name>
</gene>
<dbReference type="Pfam" id="PF04932">
    <property type="entry name" value="Wzy_C"/>
    <property type="match status" value="1"/>
</dbReference>
<dbReference type="Proteomes" id="UP000243073">
    <property type="component" value="Unassembled WGS sequence"/>
</dbReference>
<accession>A0A1J4QEG0</accession>
<reference evidence="10 11" key="1">
    <citation type="submission" date="2016-07" db="EMBL/GenBank/DDBJ databases">
        <title>Draft Genome Sequence of Oceanisphaera psychrotolerans, isolated from coastal sediment samples.</title>
        <authorList>
            <person name="Zhuo S."/>
            <person name="Ruan Z."/>
        </authorList>
    </citation>
    <scope>NUCLEOTIDE SEQUENCE [LARGE SCALE GENOMIC DNA]</scope>
    <source>
        <strain evidence="10 11">LAM-WHM-ZC</strain>
    </source>
</reference>
<feature type="transmembrane region" description="Helical" evidence="6">
    <location>
        <begin position="38"/>
        <end position="56"/>
    </location>
</feature>
<sequence>MTRISLPYLWFWCFAAWTLGGMHYFMHNPGGSGFYLPFNMVGWIFISLMTGLGLWQMTLNRSVDYSRFHLWCWLVLLLLLVPLLYPNRGFADHALPRLAGLTGGLLFWFALLQCRFDESARYRLLYFLLAAVSLEALLGLVQYYLLTPGNWIGYNTDTNRPYGIFQQPNVMASFMATGLMLSCYLGLADKRPLPAARNIWLGTLLVSCSLLLTVLQSRVGLLGAAVGLLLLLPWAWQQRPKYCLWGLELIGLGVVFGLFSLSGGEGVQRGAEVYTNPGIRQHYWQQALALIAEHPWFGTGYGDFERQFMEFYLSRMELQPGLPMMESNLDHPHNELLYWGVEGGLLPVVAIVSVALAFICLLFRAPWRHALALAALVWPIALHSQTEYPFYHSLAHWITLLVLLYWIDSRLESPHSRPYRPWLLARFTALLIPALVVPFMLTGLQTARVVTQYERGGGKEPELLLSASNPMAWLTRLEFNAMSLRLAVGSAQQNAEELQAYVDWGRQFVRHTPRANIYYNMVLALNRLEREQEAEQLLQQARYFYPDDAMLQQDNISKALQTLDQGRSSQAGETAMVTDSGES</sequence>
<feature type="domain" description="O-antigen ligase-related" evidence="7">
    <location>
        <begin position="204"/>
        <end position="347"/>
    </location>
</feature>
<dbReference type="InterPro" id="IPR007016">
    <property type="entry name" value="O-antigen_ligase-rel_domated"/>
</dbReference>
<evidence type="ECO:0008006" key="12">
    <source>
        <dbReference type="Google" id="ProtNLM"/>
    </source>
</evidence>
<keyword evidence="11" id="KW-1185">Reference proteome</keyword>
<feature type="transmembrane region" description="Helical" evidence="6">
    <location>
        <begin position="221"/>
        <end position="236"/>
    </location>
</feature>
<evidence type="ECO:0000256" key="2">
    <source>
        <dbReference type="ARBA" id="ARBA00022692"/>
    </source>
</evidence>
<feature type="transmembrane region" description="Helical" evidence="6">
    <location>
        <begin position="394"/>
        <end position="411"/>
    </location>
</feature>
<feature type="transmembrane region" description="Helical" evidence="6">
    <location>
        <begin position="199"/>
        <end position="215"/>
    </location>
</feature>
<dbReference type="Pfam" id="PF11846">
    <property type="entry name" value="Wzy_C_2"/>
    <property type="match status" value="1"/>
</dbReference>
<evidence type="ECO:0000256" key="4">
    <source>
        <dbReference type="ARBA" id="ARBA00023136"/>
    </source>
</evidence>
<dbReference type="EMBL" id="MDKE01000017">
    <property type="protein sequence ID" value="OIN10268.1"/>
    <property type="molecule type" value="Genomic_DNA"/>
</dbReference>
<comment type="caution">
    <text evidence="10">The sequence shown here is derived from an EMBL/GenBank/DDBJ whole genome shotgun (WGS) entry which is preliminary data.</text>
</comment>
<feature type="transmembrane region" description="Helical" evidence="6">
    <location>
        <begin position="68"/>
        <end position="88"/>
    </location>
</feature>
<feature type="transmembrane region" description="Helical" evidence="6">
    <location>
        <begin position="165"/>
        <end position="187"/>
    </location>
</feature>
<evidence type="ECO:0000256" key="6">
    <source>
        <dbReference type="SAM" id="Phobius"/>
    </source>
</evidence>
<dbReference type="PANTHER" id="PTHR37422">
    <property type="entry name" value="TEICHURONIC ACID BIOSYNTHESIS PROTEIN TUAE"/>
    <property type="match status" value="1"/>
</dbReference>
<dbReference type="GO" id="GO:0016020">
    <property type="term" value="C:membrane"/>
    <property type="evidence" value="ECO:0007669"/>
    <property type="project" value="UniProtKB-SubCell"/>
</dbReference>
<evidence type="ECO:0000256" key="5">
    <source>
        <dbReference type="SAM" id="MobiDB-lite"/>
    </source>
</evidence>
<evidence type="ECO:0000256" key="1">
    <source>
        <dbReference type="ARBA" id="ARBA00004141"/>
    </source>
</evidence>
<evidence type="ECO:0000313" key="11">
    <source>
        <dbReference type="Proteomes" id="UP000243073"/>
    </source>
</evidence>
<comment type="subcellular location">
    <subcellularLocation>
        <location evidence="1">Membrane</location>
        <topology evidence="1">Multi-pass membrane protein</topology>
    </subcellularLocation>
</comment>
<dbReference type="InterPro" id="IPR031726">
    <property type="entry name" value="PglL_A"/>
</dbReference>
<dbReference type="PANTHER" id="PTHR37422:SF21">
    <property type="entry name" value="EXOQ-LIKE PROTEIN"/>
    <property type="match status" value="1"/>
</dbReference>
<feature type="domain" description="Virulence factor membrane-bound polymerase C-terminal" evidence="8">
    <location>
        <begin position="372"/>
        <end position="552"/>
    </location>
</feature>
<dbReference type="InterPro" id="IPR051533">
    <property type="entry name" value="WaaL-like"/>
</dbReference>
<feature type="transmembrane region" description="Helical" evidence="6">
    <location>
        <begin position="243"/>
        <end position="261"/>
    </location>
</feature>
<dbReference type="Pfam" id="PF15864">
    <property type="entry name" value="PglL_A"/>
    <property type="match status" value="1"/>
</dbReference>
<dbReference type="OrthoDB" id="5596698at2"/>
<evidence type="ECO:0000256" key="3">
    <source>
        <dbReference type="ARBA" id="ARBA00022989"/>
    </source>
</evidence>
<feature type="domain" description="Protein glycosylation ligase" evidence="9">
    <location>
        <begin position="161"/>
        <end position="185"/>
    </location>
</feature>
<protein>
    <recommendedName>
        <fullName evidence="12">Ligase</fullName>
    </recommendedName>
</protein>
<keyword evidence="2 6" id="KW-0812">Transmembrane</keyword>
<organism evidence="10 11">
    <name type="scientific">Oceanisphaera psychrotolerans</name>
    <dbReference type="NCBI Taxonomy" id="1414654"/>
    <lineage>
        <taxon>Bacteria</taxon>
        <taxon>Pseudomonadati</taxon>
        <taxon>Pseudomonadota</taxon>
        <taxon>Gammaproteobacteria</taxon>
        <taxon>Aeromonadales</taxon>
        <taxon>Aeromonadaceae</taxon>
        <taxon>Oceanisphaera</taxon>
    </lineage>
</organism>
<proteinExistence type="predicted"/>
<dbReference type="STRING" id="1414654.BFR47_13485"/>
<name>A0A1J4QEG0_9GAMM</name>
<feature type="transmembrane region" description="Helical" evidence="6">
    <location>
        <begin position="124"/>
        <end position="145"/>
    </location>
</feature>
<dbReference type="RefSeq" id="WP_071472506.1">
    <property type="nucleotide sequence ID" value="NZ_MDKE01000017.1"/>
</dbReference>
<dbReference type="InterPro" id="IPR021797">
    <property type="entry name" value="Wzy_C_2"/>
</dbReference>
<feature type="transmembrane region" description="Helical" evidence="6">
    <location>
        <begin position="344"/>
        <end position="363"/>
    </location>
</feature>